<dbReference type="PANTHER" id="PTHR34291">
    <property type="entry name" value="HYDROXYPROLINE-RICH GLYCOPROTEIN FAMILY PROTEIN"/>
    <property type="match status" value="1"/>
</dbReference>
<accession>A0AAV8TZF1</accession>
<name>A0AAV8TZF1_9ROSI</name>
<evidence type="ECO:0000313" key="3">
    <source>
        <dbReference type="Proteomes" id="UP001159364"/>
    </source>
</evidence>
<dbReference type="Proteomes" id="UP001159364">
    <property type="component" value="Linkage Group LG02"/>
</dbReference>
<dbReference type="InterPro" id="IPR037699">
    <property type="entry name" value="At5g65660-like"/>
</dbReference>
<keyword evidence="1" id="KW-1133">Transmembrane helix</keyword>
<keyword evidence="3" id="KW-1185">Reference proteome</keyword>
<dbReference type="EMBL" id="JAIWQS010000002">
    <property type="protein sequence ID" value="KAJ8772371.1"/>
    <property type="molecule type" value="Genomic_DNA"/>
</dbReference>
<feature type="transmembrane region" description="Helical" evidence="1">
    <location>
        <begin position="12"/>
        <end position="37"/>
    </location>
</feature>
<keyword evidence="1" id="KW-0472">Membrane</keyword>
<reference evidence="2 3" key="1">
    <citation type="submission" date="2021-09" db="EMBL/GenBank/DDBJ databases">
        <title>Genomic insights and catalytic innovation underlie evolution of tropane alkaloids biosynthesis.</title>
        <authorList>
            <person name="Wang Y.-J."/>
            <person name="Tian T."/>
            <person name="Huang J.-P."/>
            <person name="Huang S.-X."/>
        </authorList>
    </citation>
    <scope>NUCLEOTIDE SEQUENCE [LARGE SCALE GENOMIC DNA]</scope>
    <source>
        <strain evidence="2">KIB-2018</strain>
        <tissue evidence="2">Leaf</tissue>
    </source>
</reference>
<gene>
    <name evidence="2" type="ORF">K2173_027548</name>
</gene>
<sequence>MDDEDSARPSIGFPLGVALLFITLLSMSGFFVCCLHWDKLRSLLGRSSDEDEDDHILEIEYTPPTVKKKQNGGQSLPVLMPGDTVPKFIAMACPCEPLRLENIRVEVQKHPN</sequence>
<dbReference type="AlphaFoldDB" id="A0AAV8TZF1"/>
<comment type="caution">
    <text evidence="2">The sequence shown here is derived from an EMBL/GenBank/DDBJ whole genome shotgun (WGS) entry which is preliminary data.</text>
</comment>
<evidence type="ECO:0000313" key="2">
    <source>
        <dbReference type="EMBL" id="KAJ8772371.1"/>
    </source>
</evidence>
<evidence type="ECO:0000256" key="1">
    <source>
        <dbReference type="SAM" id="Phobius"/>
    </source>
</evidence>
<protein>
    <recommendedName>
        <fullName evidence="4">Hydroxyproline-rich glycoprotein family protein</fullName>
    </recommendedName>
</protein>
<keyword evidence="1" id="KW-0812">Transmembrane</keyword>
<dbReference type="PANTHER" id="PTHR34291:SF7">
    <property type="entry name" value="PROTEIN, PUTATIVE-RELATED"/>
    <property type="match status" value="1"/>
</dbReference>
<organism evidence="2 3">
    <name type="scientific">Erythroxylum novogranatense</name>
    <dbReference type="NCBI Taxonomy" id="1862640"/>
    <lineage>
        <taxon>Eukaryota</taxon>
        <taxon>Viridiplantae</taxon>
        <taxon>Streptophyta</taxon>
        <taxon>Embryophyta</taxon>
        <taxon>Tracheophyta</taxon>
        <taxon>Spermatophyta</taxon>
        <taxon>Magnoliopsida</taxon>
        <taxon>eudicotyledons</taxon>
        <taxon>Gunneridae</taxon>
        <taxon>Pentapetalae</taxon>
        <taxon>rosids</taxon>
        <taxon>fabids</taxon>
        <taxon>Malpighiales</taxon>
        <taxon>Erythroxylaceae</taxon>
        <taxon>Erythroxylum</taxon>
    </lineage>
</organism>
<proteinExistence type="predicted"/>
<evidence type="ECO:0008006" key="4">
    <source>
        <dbReference type="Google" id="ProtNLM"/>
    </source>
</evidence>